<keyword evidence="2" id="KW-0472">Membrane</keyword>
<dbReference type="AlphaFoldDB" id="A0A6A7Y163"/>
<dbReference type="InterPro" id="IPR021273">
    <property type="entry name" value="DUF2852"/>
</dbReference>
<accession>A0A6A7Y163</accession>
<evidence type="ECO:0000256" key="2">
    <source>
        <dbReference type="SAM" id="Phobius"/>
    </source>
</evidence>
<protein>
    <submittedName>
        <fullName evidence="3">DUF2852 domain-containing protein</fullName>
    </submittedName>
</protein>
<comment type="caution">
    <text evidence="3">The sequence shown here is derived from an EMBL/GenBank/DDBJ whole genome shotgun (WGS) entry which is preliminary data.</text>
</comment>
<sequence>MSNCFPLRDKRVPGAIFLTVLGFILYWPLGLAMVAYMIWGDRLHEGFDALRRRFDGAGRTGFEPGFGRTGNVAFDEYRDRELKRLEEERRRLDTMRAEFDTFLRELRRAKDQEEFDRFMRNRGAFGGDRPNAG</sequence>
<dbReference type="Pfam" id="PF11014">
    <property type="entry name" value="DUF2852"/>
    <property type="match status" value="1"/>
</dbReference>
<keyword evidence="2" id="KW-1133">Transmembrane helix</keyword>
<feature type="transmembrane region" description="Helical" evidence="2">
    <location>
        <begin position="15"/>
        <end position="39"/>
    </location>
</feature>
<evidence type="ECO:0000313" key="4">
    <source>
        <dbReference type="Proteomes" id="UP000332515"/>
    </source>
</evidence>
<name>A0A6A7Y163_9HYPH</name>
<dbReference type="EMBL" id="VWNA01000001">
    <property type="protein sequence ID" value="MQT12485.1"/>
    <property type="molecule type" value="Genomic_DNA"/>
</dbReference>
<evidence type="ECO:0000313" key="3">
    <source>
        <dbReference type="EMBL" id="MQT12485.1"/>
    </source>
</evidence>
<keyword evidence="2" id="KW-0812">Transmembrane</keyword>
<feature type="coiled-coil region" evidence="1">
    <location>
        <begin position="78"/>
        <end position="112"/>
    </location>
</feature>
<dbReference type="Proteomes" id="UP000332515">
    <property type="component" value="Unassembled WGS sequence"/>
</dbReference>
<organism evidence="3 4">
    <name type="scientific">Segnochrobactrum spirostomi</name>
    <dbReference type="NCBI Taxonomy" id="2608987"/>
    <lineage>
        <taxon>Bacteria</taxon>
        <taxon>Pseudomonadati</taxon>
        <taxon>Pseudomonadota</taxon>
        <taxon>Alphaproteobacteria</taxon>
        <taxon>Hyphomicrobiales</taxon>
        <taxon>Segnochrobactraceae</taxon>
        <taxon>Segnochrobactrum</taxon>
    </lineage>
</organism>
<evidence type="ECO:0000256" key="1">
    <source>
        <dbReference type="SAM" id="Coils"/>
    </source>
</evidence>
<keyword evidence="4" id="KW-1185">Reference proteome</keyword>
<proteinExistence type="predicted"/>
<gene>
    <name evidence="3" type="ORF">F0357_07365</name>
</gene>
<reference evidence="3 4" key="1">
    <citation type="submission" date="2019-09" db="EMBL/GenBank/DDBJ databases">
        <title>Segnochrobactrum spirostomi gen. nov., sp. nov., isolated from the ciliate Spirostomum cf. yagiui and description of a novel family, Segnochrobactraceae fam. nov. within the order Rhizobiales of the class Alphaproteobacteria.</title>
        <authorList>
            <person name="Akter S."/>
            <person name="Shazib S.U.A."/>
            <person name="Shin M.K."/>
        </authorList>
    </citation>
    <scope>NUCLEOTIDE SEQUENCE [LARGE SCALE GENOMIC DNA]</scope>
    <source>
        <strain evidence="3 4">Sp-1</strain>
    </source>
</reference>
<keyword evidence="1" id="KW-0175">Coiled coil</keyword>
<dbReference type="RefSeq" id="WP_153479744.1">
    <property type="nucleotide sequence ID" value="NZ_VWNA01000001.1"/>
</dbReference>